<evidence type="ECO:0000313" key="4">
    <source>
        <dbReference type="EMBL" id="CEH11812.1"/>
    </source>
</evidence>
<evidence type="ECO:0000259" key="3">
    <source>
        <dbReference type="PROSITE" id="PS51762"/>
    </source>
</evidence>
<dbReference type="InterPro" id="IPR000757">
    <property type="entry name" value="Beta-glucanase-like"/>
</dbReference>
<dbReference type="Pfam" id="PF00722">
    <property type="entry name" value="Glyco_hydro_16"/>
    <property type="match status" value="1"/>
</dbReference>
<evidence type="ECO:0000256" key="2">
    <source>
        <dbReference type="SAM" id="SignalP"/>
    </source>
</evidence>
<keyword evidence="4" id="KW-0326">Glycosidase</keyword>
<dbReference type="Gene3D" id="2.60.120.200">
    <property type="match status" value="1"/>
</dbReference>
<evidence type="ECO:0000256" key="1">
    <source>
        <dbReference type="SAM" id="MobiDB-lite"/>
    </source>
</evidence>
<feature type="signal peptide" evidence="2">
    <location>
        <begin position="1"/>
        <end position="21"/>
    </location>
</feature>
<feature type="chain" id="PRO_5006059281" evidence="2">
    <location>
        <begin position="22"/>
        <end position="544"/>
    </location>
</feature>
<dbReference type="GO" id="GO:0005975">
    <property type="term" value="P:carbohydrate metabolic process"/>
    <property type="evidence" value="ECO:0007669"/>
    <property type="project" value="InterPro"/>
</dbReference>
<feature type="compositionally biased region" description="Low complexity" evidence="1">
    <location>
        <begin position="223"/>
        <end position="300"/>
    </location>
</feature>
<keyword evidence="5" id="KW-1185">Reference proteome</keyword>
<feature type="compositionally biased region" description="Low complexity" evidence="1">
    <location>
        <begin position="142"/>
        <end position="213"/>
    </location>
</feature>
<feature type="compositionally biased region" description="Basic residues" evidence="1">
    <location>
        <begin position="47"/>
        <end position="61"/>
    </location>
</feature>
<feature type="region of interest" description="Disordered" evidence="1">
    <location>
        <begin position="24"/>
        <end position="317"/>
    </location>
</feature>
<dbReference type="AlphaFoldDB" id="A0A0P1B949"/>
<name>A0A0P1B949_9BASI</name>
<organism evidence="4 5">
    <name type="scientific">Ceraceosorus bombacis</name>
    <dbReference type="NCBI Taxonomy" id="401625"/>
    <lineage>
        <taxon>Eukaryota</taxon>
        <taxon>Fungi</taxon>
        <taxon>Dikarya</taxon>
        <taxon>Basidiomycota</taxon>
        <taxon>Ustilaginomycotina</taxon>
        <taxon>Exobasidiomycetes</taxon>
        <taxon>Ceraceosorales</taxon>
        <taxon>Ceraceosoraceae</taxon>
        <taxon>Ceraceosorus</taxon>
    </lineage>
</organism>
<feature type="domain" description="GH16" evidence="3">
    <location>
        <begin position="293"/>
        <end position="531"/>
    </location>
</feature>
<protein>
    <submittedName>
        <fullName evidence="4">GLYCOSIDASE CRH2-RELATED</fullName>
    </submittedName>
</protein>
<dbReference type="OrthoDB" id="4781at2759"/>
<reference evidence="4 5" key="1">
    <citation type="submission" date="2014-09" db="EMBL/GenBank/DDBJ databases">
        <authorList>
            <person name="Magalhaes I.L.F."/>
            <person name="Oliveira U."/>
            <person name="Santos F.R."/>
            <person name="Vidigal T.H.D.A."/>
            <person name="Brescovit A.D."/>
            <person name="Santos A.J."/>
        </authorList>
    </citation>
    <scope>NUCLEOTIDE SEQUENCE [LARGE SCALE GENOMIC DNA]</scope>
</reference>
<keyword evidence="4" id="KW-0378">Hydrolase</keyword>
<evidence type="ECO:0000313" key="5">
    <source>
        <dbReference type="Proteomes" id="UP000054845"/>
    </source>
</evidence>
<dbReference type="EMBL" id="CCYA01000065">
    <property type="protein sequence ID" value="CEH11812.1"/>
    <property type="molecule type" value="Genomic_DNA"/>
</dbReference>
<dbReference type="GO" id="GO:0004553">
    <property type="term" value="F:hydrolase activity, hydrolyzing O-glycosyl compounds"/>
    <property type="evidence" value="ECO:0007669"/>
    <property type="project" value="InterPro"/>
</dbReference>
<sequence length="544" mass="56213">MRSPVITCLFAIWLLATHAHASHQPGQAHDVGHHGSNHHGTPFHNGHSSHRHKRGSCRAHKPSPGSGADYKPHSHKKHGGKQGGGGRGGAHWPAPTRAVVGKGTHVPGHKVPHWTPAGPAALSSAIQSCWPGQNEPRPTVIVTDGSSSVVMGGGHVSTTRSSSGSSSPSPTGTGSGSVSESKTASLSKTSSSSVSSSKSDSYSASRSTSNTESVPTTASQTGTESKSASQTSSSKSSSSTSSSSETTGTSSTATKTGTSTSSTSTSSSSSSSSSSKVTSTTSTSTKTSSTSTSSSSTSTKPVRPTYSGKPGSQACRSGTYDFRKITKDAFVEIGNDVNTPAGQSADFINQSGSSSTWKLTGAGLEVMLPRPQGTQQIFSSTVQTSFLLQLNSRVSWRMQVSDVKGTVTSATMYGGQGSDEIDIELPASNYQTNIFGKGVSGPNSAWHSSDLVGSKTAGAVHEYSFTWTKDYIEWTFDGKVQVRKMAKDLNGAYPLGGSPLAFGIWQPNTPGTIAWAGGPLDWSKYPVGQGPKALIESMTVQCNL</sequence>
<proteinExistence type="predicted"/>
<keyword evidence="2" id="KW-0732">Signal</keyword>
<accession>A0A0P1B949</accession>
<dbReference type="InterPro" id="IPR013320">
    <property type="entry name" value="ConA-like_dom_sf"/>
</dbReference>
<dbReference type="SUPFAM" id="SSF49899">
    <property type="entry name" value="Concanavalin A-like lectins/glucanases"/>
    <property type="match status" value="1"/>
</dbReference>
<dbReference type="PROSITE" id="PS51762">
    <property type="entry name" value="GH16_2"/>
    <property type="match status" value="1"/>
</dbReference>
<dbReference type="Proteomes" id="UP000054845">
    <property type="component" value="Unassembled WGS sequence"/>
</dbReference>